<organism evidence="1">
    <name type="scientific">Waddlia chondrophila 2032/99</name>
    <dbReference type="NCBI Taxonomy" id="765953"/>
    <lineage>
        <taxon>Bacteria</taxon>
        <taxon>Pseudomonadati</taxon>
        <taxon>Chlamydiota</taxon>
        <taxon>Chlamydiia</taxon>
        <taxon>Parachlamydiales</taxon>
        <taxon>Waddliaceae</taxon>
        <taxon>Waddlia</taxon>
    </lineage>
</organism>
<feature type="non-terminal residue" evidence="1">
    <location>
        <position position="1"/>
    </location>
</feature>
<protein>
    <submittedName>
        <fullName evidence="1">Uncharacterized protein</fullName>
    </submittedName>
</protein>
<reference evidence="1" key="1">
    <citation type="submission" date="2011-05" db="EMBL/GenBank/DDBJ databases">
        <title>Unity in variety -- the pan-genome of the Chlamydiae.</title>
        <authorList>
            <person name="Collingro A."/>
            <person name="Tischler P."/>
            <person name="Weinmaier T."/>
            <person name="Penz T."/>
            <person name="Heinz E."/>
            <person name="Brunham R.C."/>
            <person name="Read T.D."/>
            <person name="Bavoil P.M."/>
            <person name="Sachse K."/>
            <person name="Kahane S."/>
            <person name="Friedman M.G."/>
            <person name="Rattei T."/>
            <person name="Myers G.S.A."/>
            <person name="Horn M."/>
        </authorList>
    </citation>
    <scope>NUCLEOTIDE SEQUENCE</scope>
    <source>
        <strain evidence="1">2032/99</strain>
    </source>
</reference>
<evidence type="ECO:0000313" key="1">
    <source>
        <dbReference type="EMBL" id="CCB90530.1"/>
    </source>
</evidence>
<name>F8LAM0_9BACT</name>
<proteinExistence type="predicted"/>
<accession>F8LAM0</accession>
<dbReference type="AlphaFoldDB" id="F8LAM0"/>
<sequence length="62" mass="7292">RCLRATVDGTSELIIIRLRFYDTLARKWAKNCFLKYLIKKINGMPRKSNKTCYLLAKILKVT</sequence>
<gene>
    <name evidence="1" type="ORF">WCH_AC00680</name>
</gene>
<dbReference type="EMBL" id="FR872620">
    <property type="protein sequence ID" value="CCB90530.1"/>
    <property type="molecule type" value="Genomic_DNA"/>
</dbReference>